<dbReference type="Proteomes" id="UP000029859">
    <property type="component" value="Unassembled WGS sequence"/>
</dbReference>
<dbReference type="OrthoDB" id="141967at2157"/>
<gene>
    <name evidence="1" type="ORF">LI82_01470</name>
</gene>
<comment type="caution">
    <text evidence="1">The sequence shown here is derived from an EMBL/GenBank/DDBJ whole genome shotgun (WGS) entry which is preliminary data.</text>
</comment>
<dbReference type="EMBL" id="JRHO01000005">
    <property type="protein sequence ID" value="KGK99452.1"/>
    <property type="molecule type" value="Genomic_DNA"/>
</dbReference>
<dbReference type="AlphaFoldDB" id="A0A099T2V9"/>
<dbReference type="InterPro" id="IPR024422">
    <property type="entry name" value="Protein_unknown_function_OB"/>
</dbReference>
<keyword evidence="2" id="KW-1185">Reference proteome</keyword>
<dbReference type="Pfam" id="PF12869">
    <property type="entry name" value="tRNA_anti-like"/>
    <property type="match status" value="1"/>
</dbReference>
<evidence type="ECO:0008006" key="3">
    <source>
        <dbReference type="Google" id="ProtNLM"/>
    </source>
</evidence>
<evidence type="ECO:0000313" key="1">
    <source>
        <dbReference type="EMBL" id="KGK99452.1"/>
    </source>
</evidence>
<protein>
    <recommendedName>
        <fullName evidence="3">Lipoprotein</fullName>
    </recommendedName>
</protein>
<evidence type="ECO:0000313" key="2">
    <source>
        <dbReference type="Proteomes" id="UP000029859"/>
    </source>
</evidence>
<dbReference type="RefSeq" id="WP_048193190.1">
    <property type="nucleotide sequence ID" value="NZ_CAAGSM010000007.1"/>
</dbReference>
<organism evidence="1 2">
    <name type="scientific">Methanococcoides methylutens</name>
    <dbReference type="NCBI Taxonomy" id="2226"/>
    <lineage>
        <taxon>Archaea</taxon>
        <taxon>Methanobacteriati</taxon>
        <taxon>Methanobacteriota</taxon>
        <taxon>Stenosarchaea group</taxon>
        <taxon>Methanomicrobia</taxon>
        <taxon>Methanosarcinales</taxon>
        <taxon>Methanosarcinaceae</taxon>
        <taxon>Methanococcoides</taxon>
    </lineage>
</organism>
<dbReference type="PROSITE" id="PS51257">
    <property type="entry name" value="PROKAR_LIPOPROTEIN"/>
    <property type="match status" value="1"/>
</dbReference>
<accession>A0A099T2V9</accession>
<proteinExistence type="predicted"/>
<sequence length="154" mass="16653">MKFAKIGIILLLMAILVVSGCSDSKENPEEVSEIAVDLGVDVISTSFDDLGVVYCDPDISDDEIAALVNEEYKGNFVQWTGTIYAVTNNGKSYTAQVRHCPDSLSDAAVTFKADQNDAASNLIKGQEITYVGRITRYRDGGGGFWVEEASIVSE</sequence>
<reference evidence="1 2" key="1">
    <citation type="submission" date="2014-09" db="EMBL/GenBank/DDBJ databases">
        <title>Draft genome sequence of an obligately methylotrophic methanogen, Methanococcoides methylutens, isolated from marine sediment.</title>
        <authorList>
            <person name="Guan Y."/>
            <person name="Ngugi D.K."/>
            <person name="Blom J."/>
            <person name="Ali S."/>
            <person name="Ferry J.G."/>
            <person name="Stingl U."/>
        </authorList>
    </citation>
    <scope>NUCLEOTIDE SEQUENCE [LARGE SCALE GENOMIC DNA]</scope>
    <source>
        <strain evidence="1 2">DSM 2657</strain>
    </source>
</reference>
<name>A0A099T2V9_METMT</name>